<dbReference type="RefSeq" id="WP_116007849.1">
    <property type="nucleotide sequence ID" value="NZ_QUOU01000001.1"/>
</dbReference>
<evidence type="ECO:0000313" key="2">
    <source>
        <dbReference type="Proteomes" id="UP000256478"/>
    </source>
</evidence>
<gene>
    <name evidence="1" type="primary">bamC</name>
    <name evidence="1" type="ORF">DXX93_09240</name>
</gene>
<dbReference type="InterPro" id="IPR010653">
    <property type="entry name" value="NlpB/DapX"/>
</dbReference>
<protein>
    <submittedName>
        <fullName evidence="1">Outer membrane protein assembly factor BamC</fullName>
    </submittedName>
</protein>
<comment type="caution">
    <text evidence="1">The sequence shown here is derived from an EMBL/GenBank/DDBJ whole genome shotgun (WGS) entry which is preliminary data.</text>
</comment>
<reference evidence="1 2" key="1">
    <citation type="submission" date="2018-08" db="EMBL/GenBank/DDBJ databases">
        <title>Thalassotalea euphylliae genome.</title>
        <authorList>
            <person name="Summers S."/>
            <person name="Rice S.A."/>
            <person name="Freckelton M.L."/>
            <person name="Nedved B.T."/>
            <person name="Hadfield M.G."/>
        </authorList>
    </citation>
    <scope>NUCLEOTIDE SEQUENCE [LARGE SCALE GENOMIC DNA]</scope>
    <source>
        <strain evidence="1 2">H1</strain>
    </source>
</reference>
<sequence>MSRRSLYLSVLALSISACSSVRHNQASGDFEYAKVEEPAPLVVPQSLHKPAAQDEFKIAGDNITQGPIGNEMDVRAPSLVLPIAASSRVVPESGKAIIWFDKVLEDKALAEFIQTAVKDTLLENNVALRPENDTALSLESDWFHSEEESGWLFKEVDASESMRFRFDLTTKPHGRSVSLEVTMVDYMKTDQSGSTKTPDVIDKHRAEMALLNEITATVDYKYRLQQRENRLMRANQKLVSIGENSTGEAAYIIEMEADLLWSNLPLFFERYGFEITDLNDSKKVYFVDFTKPDISLWDRIWGDDIPVLELGDASYQFKLTEQSSAESEGESTALTIYNSEEQALSKDILEEVFSVMEPALSFRDL</sequence>
<accession>A0A3E0TQC7</accession>
<dbReference type="OrthoDB" id="5598420at2"/>
<name>A0A3E0TQC7_9GAMM</name>
<organism evidence="1 2">
    <name type="scientific">Thalassotalea euphylliae</name>
    <dbReference type="NCBI Taxonomy" id="1655234"/>
    <lineage>
        <taxon>Bacteria</taxon>
        <taxon>Pseudomonadati</taxon>
        <taxon>Pseudomonadota</taxon>
        <taxon>Gammaproteobacteria</taxon>
        <taxon>Alteromonadales</taxon>
        <taxon>Colwelliaceae</taxon>
        <taxon>Thalassotalea</taxon>
    </lineage>
</organism>
<dbReference type="Proteomes" id="UP000256478">
    <property type="component" value="Unassembled WGS sequence"/>
</dbReference>
<dbReference type="Pfam" id="PF06804">
    <property type="entry name" value="Lipoprotein_18"/>
    <property type="match status" value="1"/>
</dbReference>
<dbReference type="PROSITE" id="PS51257">
    <property type="entry name" value="PROKAR_LIPOPROTEIN"/>
    <property type="match status" value="1"/>
</dbReference>
<dbReference type="Gene3D" id="3.30.310.170">
    <property type="entry name" value="Outer membrane protein assembly factor BamC"/>
    <property type="match status" value="1"/>
</dbReference>
<dbReference type="Gene3D" id="3.30.530.50">
    <property type="match status" value="1"/>
</dbReference>
<dbReference type="EMBL" id="QUOU01000001">
    <property type="protein sequence ID" value="REL26739.1"/>
    <property type="molecule type" value="Genomic_DNA"/>
</dbReference>
<evidence type="ECO:0000313" key="1">
    <source>
        <dbReference type="EMBL" id="REL26739.1"/>
    </source>
</evidence>
<dbReference type="AlphaFoldDB" id="A0A3E0TQC7"/>
<proteinExistence type="predicted"/>
<dbReference type="InterPro" id="IPR042268">
    <property type="entry name" value="BamC_C"/>
</dbReference>